<dbReference type="PIRSF" id="PIRSF012641">
    <property type="entry name" value="UCP012641"/>
    <property type="match status" value="1"/>
</dbReference>
<keyword evidence="3" id="KW-1185">Reference proteome</keyword>
<organism evidence="2 3">
    <name type="scientific">Acinetobacter tianfuensis</name>
    <dbReference type="NCBI Taxonomy" id="2419603"/>
    <lineage>
        <taxon>Bacteria</taxon>
        <taxon>Pseudomonadati</taxon>
        <taxon>Pseudomonadota</taxon>
        <taxon>Gammaproteobacteria</taxon>
        <taxon>Moraxellales</taxon>
        <taxon>Moraxellaceae</taxon>
        <taxon>Acinetobacter</taxon>
    </lineage>
</organism>
<protein>
    <recommendedName>
        <fullName evidence="1">Zinc-ribbon domain-containing protein</fullName>
    </recommendedName>
</protein>
<comment type="caution">
    <text evidence="2">The sequence shown here is derived from an EMBL/GenBank/DDBJ whole genome shotgun (WGS) entry which is preliminary data.</text>
</comment>
<proteinExistence type="predicted"/>
<dbReference type="AlphaFoldDB" id="A0A3A8E815"/>
<gene>
    <name evidence="2" type="ORF">D7V32_08875</name>
</gene>
<evidence type="ECO:0000313" key="3">
    <source>
        <dbReference type="Proteomes" id="UP000282388"/>
    </source>
</evidence>
<dbReference type="InterPro" id="IPR011201">
    <property type="entry name" value="Zinc-ribbon_6_bact"/>
</dbReference>
<evidence type="ECO:0000313" key="2">
    <source>
        <dbReference type="EMBL" id="RKG31172.1"/>
    </source>
</evidence>
<feature type="domain" description="Zinc-ribbon" evidence="1">
    <location>
        <begin position="4"/>
        <end position="97"/>
    </location>
</feature>
<dbReference type="Gene3D" id="3.40.390.70">
    <property type="match status" value="1"/>
</dbReference>
<dbReference type="OrthoDB" id="256753at2"/>
<dbReference type="Pfam" id="PF15887">
    <property type="entry name" value="Peptidase_Mx"/>
    <property type="match status" value="1"/>
</dbReference>
<evidence type="ECO:0000259" key="1">
    <source>
        <dbReference type="Pfam" id="PF10005"/>
    </source>
</evidence>
<dbReference type="RefSeq" id="WP_120402530.1">
    <property type="nucleotide sequence ID" value="NZ_RAXV01000017.1"/>
</dbReference>
<dbReference type="Proteomes" id="UP000282388">
    <property type="component" value="Unassembled WGS sequence"/>
</dbReference>
<dbReference type="EMBL" id="RAXV01000017">
    <property type="protein sequence ID" value="RKG31172.1"/>
    <property type="molecule type" value="Genomic_DNA"/>
</dbReference>
<reference evidence="2 3" key="1">
    <citation type="submission" date="2018-09" db="EMBL/GenBank/DDBJ databases">
        <title>The draft genome of Acinetobacter spp. strains.</title>
        <authorList>
            <person name="Qin J."/>
            <person name="Feng Y."/>
            <person name="Zong Z."/>
        </authorList>
    </citation>
    <scope>NUCLEOTIDE SEQUENCE [LARGE SCALE GENOMIC DNA]</scope>
    <source>
        <strain evidence="2 3">WCHAc060012</strain>
    </source>
</reference>
<accession>A0A3A8E815</accession>
<sequence length="359" mass="41918">MKYFACAECGNQVFFANSYCVNCQTALGYIASEKDMGSFKKYSNNLWLALNPALKGKRYKPCYNYQHHSVCNWVIPIESEEIYCESCQLTHIIPSLDNPDHIVYWARLEHAKRRFLYLMQRLNIMPRPKKTDDDRFGLRFNFLMPQADFPVMTGHASGVITLNASEADVIYRETTRIKMGENYRTLLGHFRHESGHYYFDLIQHLHPDLIHDFRELFGDERQDYTEALKKHYEDGPPDNWPESFVSSYASTHPWEDWAETWAHYLHMMDTLETAYYAGLEVRTNKNGLKNLEMLENPIGGKNFDLLLQHWITLTFNLNALNRSMGLDDAYPFTLSNAVLNKLKFIHKHILEKVFSAAAS</sequence>
<dbReference type="Pfam" id="PF10005">
    <property type="entry name" value="Zn_ribbon_DZR_6"/>
    <property type="match status" value="1"/>
</dbReference>
<dbReference type="InterPro" id="IPR031321">
    <property type="entry name" value="UCP012641"/>
</dbReference>
<name>A0A3A8E815_9GAMM</name>